<dbReference type="GO" id="GO:0003677">
    <property type="term" value="F:DNA binding"/>
    <property type="evidence" value="ECO:0007669"/>
    <property type="project" value="UniProtKB-KW"/>
</dbReference>
<evidence type="ECO:0000256" key="1">
    <source>
        <dbReference type="ARBA" id="ARBA00023015"/>
    </source>
</evidence>
<evidence type="ECO:0000256" key="3">
    <source>
        <dbReference type="ARBA" id="ARBA00023163"/>
    </source>
</evidence>
<evidence type="ECO:0000313" key="5">
    <source>
        <dbReference type="EMBL" id="WWQ61026.1"/>
    </source>
</evidence>
<protein>
    <submittedName>
        <fullName evidence="5">GntR family transcriptional regulator</fullName>
    </submittedName>
</protein>
<evidence type="ECO:0000259" key="4">
    <source>
        <dbReference type="PROSITE" id="PS50949"/>
    </source>
</evidence>
<dbReference type="InterPro" id="IPR036390">
    <property type="entry name" value="WH_DNA-bd_sf"/>
</dbReference>
<dbReference type="GeneID" id="89335660"/>
<dbReference type="InterPro" id="IPR008920">
    <property type="entry name" value="TF_FadR/GntR_C"/>
</dbReference>
<reference evidence="5 6" key="1">
    <citation type="submission" date="2024-02" db="EMBL/GenBank/DDBJ databases">
        <title>STSV induces naive adaptation in Sulfolobus.</title>
        <authorList>
            <person name="Xiang X."/>
            <person name="Song M."/>
        </authorList>
    </citation>
    <scope>NUCLEOTIDE SEQUENCE [LARGE SCALE GENOMIC DNA]</scope>
    <source>
        <strain evidence="5 6">RT2</strain>
    </source>
</reference>
<dbReference type="Pfam" id="PF00392">
    <property type="entry name" value="GntR"/>
    <property type="match status" value="1"/>
</dbReference>
<dbReference type="AlphaFoldDB" id="A0AAX4L3S5"/>
<keyword evidence="3" id="KW-0804">Transcription</keyword>
<dbReference type="EMBL" id="CP146016">
    <property type="protein sequence ID" value="WWQ61026.1"/>
    <property type="molecule type" value="Genomic_DNA"/>
</dbReference>
<dbReference type="SUPFAM" id="SSF48008">
    <property type="entry name" value="GntR ligand-binding domain-like"/>
    <property type="match status" value="1"/>
</dbReference>
<gene>
    <name evidence="5" type="ORF">V6M85_02790</name>
</gene>
<evidence type="ECO:0000256" key="2">
    <source>
        <dbReference type="ARBA" id="ARBA00023125"/>
    </source>
</evidence>
<sequence>MTGNSNKRKSDLVYEKLKEDIQRGRYLPGQRLVEDVLAKEYNVRRNTIRVALSKLEKDGLVSKASNGTIVSFISVQEAIEVLEIRELLEGYVTRKAASRITEETIKKLEQILNEMKRVLQEGEYYKYSQLNEDFHNLIYEASESKIGQQLLKNLKMRIIRLQFQTILLPGRANDSIKEHEEILMALKNHDEDAAEKAARLHVANVKEVIKNNVKLLSLSESTLI</sequence>
<organism evidence="5 6">
    <name type="scientific">Sulfolobus tengchongensis</name>
    <dbReference type="NCBI Taxonomy" id="207809"/>
    <lineage>
        <taxon>Archaea</taxon>
        <taxon>Thermoproteota</taxon>
        <taxon>Thermoprotei</taxon>
        <taxon>Sulfolobales</taxon>
        <taxon>Sulfolobaceae</taxon>
        <taxon>Sulfolobus</taxon>
    </lineage>
</organism>
<name>A0AAX4L3S5_9CREN</name>
<dbReference type="PANTHER" id="PTHR43537:SF24">
    <property type="entry name" value="GLUCONATE OPERON TRANSCRIPTIONAL REPRESSOR"/>
    <property type="match status" value="1"/>
</dbReference>
<keyword evidence="2" id="KW-0238">DNA-binding</keyword>
<accession>A0AAX4L3S5</accession>
<dbReference type="SMART" id="SM00345">
    <property type="entry name" value="HTH_GNTR"/>
    <property type="match status" value="1"/>
</dbReference>
<dbReference type="CDD" id="cd07377">
    <property type="entry name" value="WHTH_GntR"/>
    <property type="match status" value="1"/>
</dbReference>
<dbReference type="Proteomes" id="UP001432202">
    <property type="component" value="Chromosome"/>
</dbReference>
<dbReference type="SMART" id="SM00895">
    <property type="entry name" value="FCD"/>
    <property type="match status" value="1"/>
</dbReference>
<dbReference type="InterPro" id="IPR036388">
    <property type="entry name" value="WH-like_DNA-bd_sf"/>
</dbReference>
<dbReference type="Pfam" id="PF07729">
    <property type="entry name" value="FCD"/>
    <property type="match status" value="1"/>
</dbReference>
<dbReference type="InterPro" id="IPR000524">
    <property type="entry name" value="Tscrpt_reg_HTH_GntR"/>
</dbReference>
<dbReference type="Gene3D" id="1.10.10.10">
    <property type="entry name" value="Winged helix-like DNA-binding domain superfamily/Winged helix DNA-binding domain"/>
    <property type="match status" value="1"/>
</dbReference>
<dbReference type="Gene3D" id="1.20.120.530">
    <property type="entry name" value="GntR ligand-binding domain-like"/>
    <property type="match status" value="1"/>
</dbReference>
<keyword evidence="6" id="KW-1185">Reference proteome</keyword>
<dbReference type="InterPro" id="IPR011711">
    <property type="entry name" value="GntR_C"/>
</dbReference>
<dbReference type="GO" id="GO:0003700">
    <property type="term" value="F:DNA-binding transcription factor activity"/>
    <property type="evidence" value="ECO:0007669"/>
    <property type="project" value="InterPro"/>
</dbReference>
<dbReference type="PROSITE" id="PS50949">
    <property type="entry name" value="HTH_GNTR"/>
    <property type="match status" value="1"/>
</dbReference>
<dbReference type="RefSeq" id="WP_338602724.1">
    <property type="nucleotide sequence ID" value="NZ_CP146016.1"/>
</dbReference>
<evidence type="ECO:0000313" key="6">
    <source>
        <dbReference type="Proteomes" id="UP001432202"/>
    </source>
</evidence>
<dbReference type="PANTHER" id="PTHR43537">
    <property type="entry name" value="TRANSCRIPTIONAL REGULATOR, GNTR FAMILY"/>
    <property type="match status" value="1"/>
</dbReference>
<keyword evidence="1" id="KW-0805">Transcription regulation</keyword>
<feature type="domain" description="HTH gntR-type" evidence="4">
    <location>
        <begin position="7"/>
        <end position="73"/>
    </location>
</feature>
<proteinExistence type="predicted"/>
<dbReference type="SUPFAM" id="SSF46785">
    <property type="entry name" value="Winged helix' DNA-binding domain"/>
    <property type="match status" value="1"/>
</dbReference>